<proteinExistence type="inferred from homology"/>
<dbReference type="Pfam" id="PF01876">
    <property type="entry name" value="RNase_P_p30"/>
    <property type="match status" value="1"/>
</dbReference>
<dbReference type="Proteomes" id="UP001162480">
    <property type="component" value="Chromosome 14"/>
</dbReference>
<accession>A0AA36FCI5</accession>
<evidence type="ECO:0000313" key="5">
    <source>
        <dbReference type="EMBL" id="CAI9732532.1"/>
    </source>
</evidence>
<dbReference type="PANTHER" id="PTHR13031:SF0">
    <property type="entry name" value="RIBONUCLEASE P PROTEIN SUBUNIT P30"/>
    <property type="match status" value="1"/>
</dbReference>
<dbReference type="GO" id="GO:0008033">
    <property type="term" value="P:tRNA processing"/>
    <property type="evidence" value="ECO:0007669"/>
    <property type="project" value="UniProtKB-KW"/>
</dbReference>
<dbReference type="GO" id="GO:0003723">
    <property type="term" value="F:RNA binding"/>
    <property type="evidence" value="ECO:0007669"/>
    <property type="project" value="TreeGrafter"/>
</dbReference>
<comment type="similarity">
    <text evidence="2">Belongs to the eukaryotic/archaeal RNase P protein component 3 family.</text>
</comment>
<sequence>MVLFTDLGVKWKEDTPVDDKIRRLIKLGYRQVAINNAVLPPPTGKTKGKGENQKKQLKDPRDILLPEHKLRLHSNVQLIDTGSKLKQLSRLTLIFSKAEQVHNLHSADIQAYDILAVQPSDKDLFHMACQTLEVDIISLDLSEPLPFNVKYPSLHAAYERGIHFEIQYGPLIRDQEARKNIITNVQTLIEVGKGKNLILTSGCENPLDLRGPYDVRVLGLMLGLSELKVRAALTTNCQSVLSHAAARKSGRSMVSVMKLDDVEEKNAWIAKATDTDLLDEVCCSKEKIEVQDLAILKSRHDVKKWIPFLDLAYQKNLQISLPEKSVAIQEY</sequence>
<dbReference type="Gene3D" id="3.20.20.140">
    <property type="entry name" value="Metal-dependent hydrolases"/>
    <property type="match status" value="1"/>
</dbReference>
<dbReference type="SUPFAM" id="SSF89550">
    <property type="entry name" value="PHP domain-like"/>
    <property type="match status" value="1"/>
</dbReference>
<dbReference type="AlphaFoldDB" id="A0AA36FCI5"/>
<organism evidence="5 6">
    <name type="scientific">Octopus vulgaris</name>
    <name type="common">Common octopus</name>
    <dbReference type="NCBI Taxonomy" id="6645"/>
    <lineage>
        <taxon>Eukaryota</taxon>
        <taxon>Metazoa</taxon>
        <taxon>Spiralia</taxon>
        <taxon>Lophotrochozoa</taxon>
        <taxon>Mollusca</taxon>
        <taxon>Cephalopoda</taxon>
        <taxon>Coleoidea</taxon>
        <taxon>Octopodiformes</taxon>
        <taxon>Octopoda</taxon>
        <taxon>Incirrata</taxon>
        <taxon>Octopodidae</taxon>
        <taxon>Octopus</taxon>
    </lineage>
</organism>
<comment type="subcellular location">
    <subcellularLocation>
        <location evidence="1">Nucleus</location>
    </subcellularLocation>
</comment>
<evidence type="ECO:0000256" key="1">
    <source>
        <dbReference type="ARBA" id="ARBA00004123"/>
    </source>
</evidence>
<gene>
    <name evidence="5" type="ORF">OCTVUL_1B028004</name>
</gene>
<evidence type="ECO:0000256" key="2">
    <source>
        <dbReference type="ARBA" id="ARBA00007331"/>
    </source>
</evidence>
<dbReference type="InterPro" id="IPR002738">
    <property type="entry name" value="RNase_P_p30"/>
</dbReference>
<feature type="compositionally biased region" description="Basic and acidic residues" evidence="4">
    <location>
        <begin position="48"/>
        <end position="57"/>
    </location>
</feature>
<dbReference type="InterPro" id="IPR016195">
    <property type="entry name" value="Pol/histidinol_Pase-like"/>
</dbReference>
<evidence type="ECO:0000256" key="4">
    <source>
        <dbReference type="SAM" id="MobiDB-lite"/>
    </source>
</evidence>
<protein>
    <submittedName>
        <fullName evidence="5">P subunit p30-like</fullName>
    </submittedName>
</protein>
<dbReference type="EMBL" id="OX597827">
    <property type="protein sequence ID" value="CAI9732532.1"/>
    <property type="molecule type" value="Genomic_DNA"/>
</dbReference>
<dbReference type="PANTHER" id="PTHR13031">
    <property type="entry name" value="RIBONUCLEASE P SUBUNIT P30"/>
    <property type="match status" value="1"/>
</dbReference>
<keyword evidence="6" id="KW-1185">Reference proteome</keyword>
<dbReference type="GO" id="GO:0005655">
    <property type="term" value="C:nucleolar ribonuclease P complex"/>
    <property type="evidence" value="ECO:0007669"/>
    <property type="project" value="TreeGrafter"/>
</dbReference>
<feature type="region of interest" description="Disordered" evidence="4">
    <location>
        <begin position="38"/>
        <end position="57"/>
    </location>
</feature>
<evidence type="ECO:0000313" key="6">
    <source>
        <dbReference type="Proteomes" id="UP001162480"/>
    </source>
</evidence>
<reference evidence="5" key="1">
    <citation type="submission" date="2023-08" db="EMBL/GenBank/DDBJ databases">
        <authorList>
            <person name="Alioto T."/>
            <person name="Alioto T."/>
            <person name="Gomez Garrido J."/>
        </authorList>
    </citation>
    <scope>NUCLEOTIDE SEQUENCE</scope>
</reference>
<name>A0AA36FCI5_OCTVU</name>
<keyword evidence="3" id="KW-0819">tRNA processing</keyword>
<evidence type="ECO:0000256" key="3">
    <source>
        <dbReference type="ARBA" id="ARBA00022694"/>
    </source>
</evidence>